<evidence type="ECO:0000313" key="2">
    <source>
        <dbReference type="Proteomes" id="UP000194860"/>
    </source>
</evidence>
<accession>A0A243AB61</accession>
<organism evidence="1 2">
    <name type="scientific">Bacillus thuringiensis serovar navarrensis</name>
    <dbReference type="NCBI Taxonomy" id="339658"/>
    <lineage>
        <taxon>Bacteria</taxon>
        <taxon>Bacillati</taxon>
        <taxon>Bacillota</taxon>
        <taxon>Bacilli</taxon>
        <taxon>Bacillales</taxon>
        <taxon>Bacillaceae</taxon>
        <taxon>Bacillus</taxon>
        <taxon>Bacillus cereus group</taxon>
    </lineage>
</organism>
<evidence type="ECO:0000313" key="1">
    <source>
        <dbReference type="EMBL" id="OTY16225.1"/>
    </source>
</evidence>
<proteinExistence type="predicted"/>
<dbReference type="EMBL" id="NFDG01000120">
    <property type="protein sequence ID" value="OTY16225.1"/>
    <property type="molecule type" value="Genomic_DNA"/>
</dbReference>
<sequence>MYLSDNLNTLVPNQNECVFCFEVFAFLKFMDVGSPYMSINLGETILFNPMVNKDQGLRIS</sequence>
<comment type="caution">
    <text evidence="1">The sequence shown here is derived from an EMBL/GenBank/DDBJ whole genome shotgun (WGS) entry which is preliminary data.</text>
</comment>
<gene>
    <name evidence="1" type="ORF">BK732_18370</name>
</gene>
<protein>
    <submittedName>
        <fullName evidence="1">Uncharacterized protein</fullName>
    </submittedName>
</protein>
<dbReference type="Proteomes" id="UP000194860">
    <property type="component" value="Unassembled WGS sequence"/>
</dbReference>
<dbReference type="AlphaFoldDB" id="A0A243AB61"/>
<reference evidence="1 2" key="1">
    <citation type="submission" date="2016-10" db="EMBL/GenBank/DDBJ databases">
        <title>Comparative genomics of Bacillus thuringiensis reveals a path to pathogens against multiple invertebrate hosts.</title>
        <authorList>
            <person name="Zheng J."/>
            <person name="Gao Q."/>
            <person name="Liu H."/>
            <person name="Peng D."/>
            <person name="Ruan L."/>
            <person name="Sun M."/>
        </authorList>
    </citation>
    <scope>NUCLEOTIDE SEQUENCE [LARGE SCALE GENOMIC DNA]</scope>
    <source>
        <strain evidence="1">BGSC 4BM1</strain>
    </source>
</reference>
<name>A0A243AB61_BACTU</name>